<gene>
    <name evidence="1" type="ORF">DSO57_1011529</name>
</gene>
<keyword evidence="2" id="KW-1185">Reference proteome</keyword>
<organism evidence="1 2">
    <name type="scientific">Entomophthora muscae</name>
    <dbReference type="NCBI Taxonomy" id="34485"/>
    <lineage>
        <taxon>Eukaryota</taxon>
        <taxon>Fungi</taxon>
        <taxon>Fungi incertae sedis</taxon>
        <taxon>Zoopagomycota</taxon>
        <taxon>Entomophthoromycotina</taxon>
        <taxon>Entomophthoromycetes</taxon>
        <taxon>Entomophthorales</taxon>
        <taxon>Entomophthoraceae</taxon>
        <taxon>Entomophthora</taxon>
    </lineage>
</organism>
<name>A0ACC2T640_9FUNG</name>
<dbReference type="Proteomes" id="UP001165960">
    <property type="component" value="Unassembled WGS sequence"/>
</dbReference>
<sequence>MCCIVMKASALLVAFVVGQSRLESKVETNLIQPSINMVNRTAFYAAAASCSVSNVQAWSCRSCRKARKTKPTGVLAFTSPSTTAMGYALADVPNKMIILSFRGTNNFNLGATDLKYTLVPFKDMKDPNIKVHQGFLEVLDSLYPEFMPYLKKYWEPNYSIVVTGVSLGGAVASLAAVRIHTQLRIPFKKLTLITFGQPRTGNEAYARAYNRMPMRAARVVNYDDPFPHTPPSNIQGYTHHQNELYLKANGDPQYCNQNVLEDPKCANKLSGLYYDPASHLRAFDAYFNPLFGC</sequence>
<proteinExistence type="predicted"/>
<comment type="caution">
    <text evidence="1">The sequence shown here is derived from an EMBL/GenBank/DDBJ whole genome shotgun (WGS) entry which is preliminary data.</text>
</comment>
<accession>A0ACC2T640</accession>
<dbReference type="EMBL" id="QTSX02003590">
    <property type="protein sequence ID" value="KAJ9070134.1"/>
    <property type="molecule type" value="Genomic_DNA"/>
</dbReference>
<evidence type="ECO:0000313" key="2">
    <source>
        <dbReference type="Proteomes" id="UP001165960"/>
    </source>
</evidence>
<reference evidence="1" key="1">
    <citation type="submission" date="2022-04" db="EMBL/GenBank/DDBJ databases">
        <title>Genome of the entomopathogenic fungus Entomophthora muscae.</title>
        <authorList>
            <person name="Elya C."/>
            <person name="Lovett B.R."/>
            <person name="Lee E."/>
            <person name="Macias A.M."/>
            <person name="Hajek A.E."/>
            <person name="De Bivort B.L."/>
            <person name="Kasson M.T."/>
            <person name="De Fine Licht H.H."/>
            <person name="Stajich J.E."/>
        </authorList>
    </citation>
    <scope>NUCLEOTIDE SEQUENCE</scope>
    <source>
        <strain evidence="1">Berkeley</strain>
    </source>
</reference>
<evidence type="ECO:0000313" key="1">
    <source>
        <dbReference type="EMBL" id="KAJ9070134.1"/>
    </source>
</evidence>
<protein>
    <submittedName>
        <fullName evidence="1">Uncharacterized protein</fullName>
    </submittedName>
</protein>